<feature type="region of interest" description="Disordered" evidence="2">
    <location>
        <begin position="599"/>
        <end position="716"/>
    </location>
</feature>
<dbReference type="Proteomes" id="UP000037460">
    <property type="component" value="Unassembled WGS sequence"/>
</dbReference>
<dbReference type="SMART" id="SM00513">
    <property type="entry name" value="SAP"/>
    <property type="match status" value="1"/>
</dbReference>
<feature type="compositionally biased region" description="Polar residues" evidence="2">
    <location>
        <begin position="605"/>
        <end position="616"/>
    </location>
</feature>
<dbReference type="AlphaFoldDB" id="A0A0M0J6B7"/>
<dbReference type="InterPro" id="IPR003034">
    <property type="entry name" value="SAP_dom"/>
</dbReference>
<feature type="region of interest" description="Disordered" evidence="2">
    <location>
        <begin position="477"/>
        <end position="507"/>
    </location>
</feature>
<feature type="compositionally biased region" description="Pro residues" evidence="2">
    <location>
        <begin position="639"/>
        <end position="657"/>
    </location>
</feature>
<accession>A0A0M0J6B7</accession>
<evidence type="ECO:0000313" key="4">
    <source>
        <dbReference type="EMBL" id="KOO21877.1"/>
    </source>
</evidence>
<keyword evidence="1" id="KW-0175">Coiled coil</keyword>
<feature type="domain" description="SAP" evidence="3">
    <location>
        <begin position="728"/>
        <end position="763"/>
    </location>
</feature>
<feature type="region of interest" description="Disordered" evidence="2">
    <location>
        <begin position="870"/>
        <end position="899"/>
    </location>
</feature>
<comment type="caution">
    <text evidence="4">The sequence shown here is derived from an EMBL/GenBank/DDBJ whole genome shotgun (WGS) entry which is preliminary data.</text>
</comment>
<protein>
    <recommendedName>
        <fullName evidence="3">SAP domain-containing protein</fullName>
    </recommendedName>
</protein>
<evidence type="ECO:0000256" key="1">
    <source>
        <dbReference type="SAM" id="Coils"/>
    </source>
</evidence>
<proteinExistence type="predicted"/>
<feature type="compositionally biased region" description="Low complexity" evidence="2">
    <location>
        <begin position="434"/>
        <end position="451"/>
    </location>
</feature>
<keyword evidence="5" id="KW-1185">Reference proteome</keyword>
<name>A0A0M0J6B7_9EUKA</name>
<gene>
    <name evidence="4" type="ORF">Ctob_005455</name>
</gene>
<sequence length="1230" mass="130385">MSDESDDVSPPTAEPLLFEILRTIETAKEMPDDCPMHLQDFFDLVCRLVHGKKGCTGTKAWLAKFLTPAFMNAVCKLYDVLRLARMSGHYPCDDQNLMYHLSTMIMCMLGNTDQTIEEDAKLVDDSRVACTALQHSAYRVVTCAEPTPFHADVRLQAASILCKFDRVQFHTLPESLCSGFASMLDQLLLSAGLFKLQELLISTLQVFAKHSAACTDKLSVLQARYAPLEIDEHASYVARLSGESKSLGVKSQSARKLLAALNVGDVSSRVLSLRPLAQTNFGEQCAWGSRRDHLGWFDFNLSTIDMNYDLGNQQTCRRELFLDTELESGVVVEPDDGELELRAGLSPVVSGAREAGRYYWVRFFATPVAIPLEPVPKDLSIAFCVDAAEVETIADRIFPALPESWRPVLLRLLDEQRAPAKVLERAARKQSVSSVSLPVGSGAPARSSGSAGSSGKGGGASIGAGAVLLAGAGVKSPAPRMQRDFEPPSTVGSAPRTPAPATDAGASKVSATKGLAAGVGSGADGSGSGAKWSVLKLAAVRSGGAKGGSGWIGAAAMPRLSKLAVSGDAAPSATKTSLGRKMSTTSLTLAVRLAVGLGRTPPPSSFNVSQSALSDVSETEDHVTAQEQLTVAEREKKASPPPSKPAPLSPPSKPAPPSSEHDTQPLPAEDMGAPMDETEPPLDTADEHAIDDTPAAEEAPAHGAVEGAAEADELEDSKQALEDLLERIHPLKLAELRAELTRAGLDTKGGREAVLAERLQEHLRSKLAALEAADGELMAQQQDEEVDEKAQEPAMVDRVAMERDEESSCPRGGQGHRIALSAALSCQVDQAATAHEQQRQANEAAEAAEEAAERAEVEVVAVRLARAARSTRASAALGPPRPAAPALPPKLAPPSYEQTAAAERSHVQLTPLQLVLKMWNAMTIPLHKYAAPLFSTMPALKNRLAPPIHGAHEDKIAEVSRCESGPQPLETTRNLADVGMSRFPAQKGPYVCHQDGSTVPTFQTAMLEAALLSPNPPDPPFTAVHLNDVSFATVFDENVQAGKGSRPSTYKEPPKTDEIARACASASVLPTLCSPEKPGALAQGDSQLQALHQLVEDGSVAAVLHAGPAVYKLFGKSVAECEMTPGQAKHLFGLKLVQMPDNTCKLVGIVVSSPKLKGPNAEPAAAVQTTMGVINILRVLSGLAEIPVANSPLWGRTCHASHDELARLSTLMPRLAEAFKADTTAQAKGG</sequence>
<evidence type="ECO:0000256" key="2">
    <source>
        <dbReference type="SAM" id="MobiDB-lite"/>
    </source>
</evidence>
<feature type="compositionally biased region" description="Pro residues" evidence="2">
    <location>
        <begin position="879"/>
        <end position="892"/>
    </location>
</feature>
<evidence type="ECO:0000313" key="5">
    <source>
        <dbReference type="Proteomes" id="UP000037460"/>
    </source>
</evidence>
<dbReference type="EMBL" id="JWZX01003326">
    <property type="protein sequence ID" value="KOO21877.1"/>
    <property type="molecule type" value="Genomic_DNA"/>
</dbReference>
<reference evidence="5" key="1">
    <citation type="journal article" date="2015" name="PLoS Genet.">
        <title>Genome Sequence and Transcriptome Analyses of Chrysochromulina tobin: Metabolic Tools for Enhanced Algal Fitness in the Prominent Order Prymnesiales (Haptophyceae).</title>
        <authorList>
            <person name="Hovde B.T."/>
            <person name="Deodato C.R."/>
            <person name="Hunsperger H.M."/>
            <person name="Ryken S.A."/>
            <person name="Yost W."/>
            <person name="Jha R.K."/>
            <person name="Patterson J."/>
            <person name="Monnat R.J. Jr."/>
            <person name="Barlow S.B."/>
            <person name="Starkenburg S.R."/>
            <person name="Cattolico R.A."/>
        </authorList>
    </citation>
    <scope>NUCLEOTIDE SEQUENCE</scope>
    <source>
        <strain evidence="5">CCMP291</strain>
    </source>
</reference>
<feature type="non-terminal residue" evidence="4">
    <location>
        <position position="1230"/>
    </location>
</feature>
<feature type="coiled-coil region" evidence="1">
    <location>
        <begin position="828"/>
        <end position="865"/>
    </location>
</feature>
<feature type="region of interest" description="Disordered" evidence="2">
    <location>
        <begin position="434"/>
        <end position="456"/>
    </location>
</feature>
<evidence type="ECO:0000259" key="3">
    <source>
        <dbReference type="SMART" id="SM00513"/>
    </source>
</evidence>
<organism evidence="4 5">
    <name type="scientific">Chrysochromulina tobinii</name>
    <dbReference type="NCBI Taxonomy" id="1460289"/>
    <lineage>
        <taxon>Eukaryota</taxon>
        <taxon>Haptista</taxon>
        <taxon>Haptophyta</taxon>
        <taxon>Prymnesiophyceae</taxon>
        <taxon>Prymnesiales</taxon>
        <taxon>Chrysochromulinaceae</taxon>
        <taxon>Chrysochromulina</taxon>
    </lineage>
</organism>